<protein>
    <recommendedName>
        <fullName evidence="3">Metal-dependent hydrolase</fullName>
    </recommendedName>
</protein>
<dbReference type="EMBL" id="CP041186">
    <property type="protein sequence ID" value="QDG52287.1"/>
    <property type="molecule type" value="Genomic_DNA"/>
</dbReference>
<keyword evidence="2" id="KW-1185">Reference proteome</keyword>
<dbReference type="RefSeq" id="WP_141198759.1">
    <property type="nucleotide sequence ID" value="NZ_CP041186.1"/>
</dbReference>
<dbReference type="InterPro" id="IPR046125">
    <property type="entry name" value="DUF6122"/>
</dbReference>
<dbReference type="AlphaFoldDB" id="A0A4Y6PWA2"/>
<dbReference type="Proteomes" id="UP000315995">
    <property type="component" value="Chromosome"/>
</dbReference>
<evidence type="ECO:0000313" key="1">
    <source>
        <dbReference type="EMBL" id="QDG52287.1"/>
    </source>
</evidence>
<reference evidence="1 2" key="1">
    <citation type="submission" date="2019-06" db="EMBL/GenBank/DDBJ databases">
        <title>Persicimonas caeni gen. nov., sp. nov., a predatory bacterium isolated from solar saltern.</title>
        <authorList>
            <person name="Wang S."/>
        </authorList>
    </citation>
    <scope>NUCLEOTIDE SEQUENCE [LARGE SCALE GENOMIC DNA]</scope>
    <source>
        <strain evidence="1 2">YN101</strain>
    </source>
</reference>
<name>A0A4Y6PWA2_PERCE</name>
<gene>
    <name evidence="1" type="ORF">FIV42_16535</name>
</gene>
<evidence type="ECO:0008006" key="3">
    <source>
        <dbReference type="Google" id="ProtNLM"/>
    </source>
</evidence>
<accession>A0A5B8YCV8</accession>
<organism evidence="1 2">
    <name type="scientific">Persicimonas caeni</name>
    <dbReference type="NCBI Taxonomy" id="2292766"/>
    <lineage>
        <taxon>Bacteria</taxon>
        <taxon>Deltaproteobacteria</taxon>
        <taxon>Bradymonadales</taxon>
        <taxon>Bradymonadaceae</taxon>
        <taxon>Persicimonas</taxon>
    </lineage>
</organism>
<evidence type="ECO:0000313" key="2">
    <source>
        <dbReference type="Proteomes" id="UP000315995"/>
    </source>
</evidence>
<sequence>MVRPILHILLHFLVPGLVARAAWREQWKKAWLVMVATMIVDLDHLLADPLYDPDRCSIGFHPLHTWPAWIVYTALCVHPKTRWVGVGLVIHMVLDAVDCVWMTSLG</sequence>
<dbReference type="OrthoDB" id="289051at2"/>
<accession>A0A4Y6PWA2</accession>
<dbReference type="Pfam" id="PF19617">
    <property type="entry name" value="DUF6122"/>
    <property type="match status" value="1"/>
</dbReference>
<proteinExistence type="predicted"/>